<evidence type="ECO:0000313" key="3">
    <source>
        <dbReference type="Proteomes" id="UP001164929"/>
    </source>
</evidence>
<evidence type="ECO:0000313" key="2">
    <source>
        <dbReference type="EMBL" id="KAJ6992070.1"/>
    </source>
</evidence>
<sequence length="97" mass="11167">MKILPVEQRAATQIVLDMFSQLMYEFTSTIYCSLYCIVISSLVLPFLSSPTVISFEGFQPLSSHKKVKKIIKKKHFITMKPPCHLENNTFVFSFNCL</sequence>
<keyword evidence="1" id="KW-1133">Transmembrane helix</keyword>
<protein>
    <submittedName>
        <fullName evidence="2">Uncharacterized protein</fullName>
    </submittedName>
</protein>
<reference evidence="2" key="1">
    <citation type="journal article" date="2023" name="Mol. Ecol. Resour.">
        <title>Chromosome-level genome assembly of a triploid poplar Populus alba 'Berolinensis'.</title>
        <authorList>
            <person name="Chen S."/>
            <person name="Yu Y."/>
            <person name="Wang X."/>
            <person name="Wang S."/>
            <person name="Zhang T."/>
            <person name="Zhou Y."/>
            <person name="He R."/>
            <person name="Meng N."/>
            <person name="Wang Y."/>
            <person name="Liu W."/>
            <person name="Liu Z."/>
            <person name="Liu J."/>
            <person name="Guo Q."/>
            <person name="Huang H."/>
            <person name="Sederoff R.R."/>
            <person name="Wang G."/>
            <person name="Qu G."/>
            <person name="Chen S."/>
        </authorList>
    </citation>
    <scope>NUCLEOTIDE SEQUENCE</scope>
    <source>
        <strain evidence="2">SC-2020</strain>
    </source>
</reference>
<keyword evidence="3" id="KW-1185">Reference proteome</keyword>
<keyword evidence="1" id="KW-0812">Transmembrane</keyword>
<comment type="caution">
    <text evidence="2">The sequence shown here is derived from an EMBL/GenBank/DDBJ whole genome shotgun (WGS) entry which is preliminary data.</text>
</comment>
<dbReference type="AlphaFoldDB" id="A0AAD6VY36"/>
<feature type="transmembrane region" description="Helical" evidence="1">
    <location>
        <begin position="28"/>
        <end position="47"/>
    </location>
</feature>
<dbReference type="Proteomes" id="UP001164929">
    <property type="component" value="Chromosome 6"/>
</dbReference>
<organism evidence="2 3">
    <name type="scientific">Populus alba x Populus x berolinensis</name>
    <dbReference type="NCBI Taxonomy" id="444605"/>
    <lineage>
        <taxon>Eukaryota</taxon>
        <taxon>Viridiplantae</taxon>
        <taxon>Streptophyta</taxon>
        <taxon>Embryophyta</taxon>
        <taxon>Tracheophyta</taxon>
        <taxon>Spermatophyta</taxon>
        <taxon>Magnoliopsida</taxon>
        <taxon>eudicotyledons</taxon>
        <taxon>Gunneridae</taxon>
        <taxon>Pentapetalae</taxon>
        <taxon>rosids</taxon>
        <taxon>fabids</taxon>
        <taxon>Malpighiales</taxon>
        <taxon>Salicaceae</taxon>
        <taxon>Saliceae</taxon>
        <taxon>Populus</taxon>
    </lineage>
</organism>
<proteinExistence type="predicted"/>
<accession>A0AAD6VY36</accession>
<name>A0AAD6VY36_9ROSI</name>
<dbReference type="EMBL" id="JAQIZT010000006">
    <property type="protein sequence ID" value="KAJ6992070.1"/>
    <property type="molecule type" value="Genomic_DNA"/>
</dbReference>
<gene>
    <name evidence="2" type="ORF">NC653_015426</name>
</gene>
<keyword evidence="1" id="KW-0472">Membrane</keyword>
<evidence type="ECO:0000256" key="1">
    <source>
        <dbReference type="SAM" id="Phobius"/>
    </source>
</evidence>